<dbReference type="PANTHER" id="PTHR10217">
    <property type="entry name" value="VOLTAGE AND LIGAND GATED POTASSIUM CHANNEL"/>
    <property type="match status" value="1"/>
</dbReference>
<feature type="transmembrane region" description="Helical" evidence="1">
    <location>
        <begin position="1087"/>
        <end position="1109"/>
    </location>
</feature>
<feature type="transmembrane region" description="Helical" evidence="1">
    <location>
        <begin position="1720"/>
        <end position="1742"/>
    </location>
</feature>
<dbReference type="Gene3D" id="2.60.120.10">
    <property type="entry name" value="Jelly Rolls"/>
    <property type="match status" value="4"/>
</dbReference>
<feature type="transmembrane region" description="Helical" evidence="1">
    <location>
        <begin position="764"/>
        <end position="781"/>
    </location>
</feature>
<dbReference type="SMART" id="SM00100">
    <property type="entry name" value="cNMP"/>
    <property type="match status" value="3"/>
</dbReference>
<feature type="transmembrane region" description="Helical" evidence="1">
    <location>
        <begin position="576"/>
        <end position="596"/>
    </location>
</feature>
<dbReference type="InterPro" id="IPR050818">
    <property type="entry name" value="KCNH_animal-type"/>
</dbReference>
<dbReference type="SUPFAM" id="SSF81324">
    <property type="entry name" value="Voltage-gated potassium channels"/>
    <property type="match status" value="1"/>
</dbReference>
<comment type="caution">
    <text evidence="3">The sequence shown here is derived from an EMBL/GenBank/DDBJ whole genome shotgun (WGS) entry which is preliminary data.</text>
</comment>
<feature type="domain" description="Cyclic nucleotide-binding" evidence="2">
    <location>
        <begin position="900"/>
        <end position="995"/>
    </location>
</feature>
<feature type="transmembrane region" description="Helical" evidence="1">
    <location>
        <begin position="713"/>
        <end position="735"/>
    </location>
</feature>
<feature type="domain" description="Cyclic nucleotide-binding" evidence="2">
    <location>
        <begin position="1899"/>
        <end position="2003"/>
    </location>
</feature>
<proteinExistence type="predicted"/>
<dbReference type="PANTHER" id="PTHR10217:SF548">
    <property type="entry name" value="GH12235P"/>
    <property type="match status" value="1"/>
</dbReference>
<dbReference type="InterPro" id="IPR000595">
    <property type="entry name" value="cNMP-bd_dom"/>
</dbReference>
<dbReference type="Gene3D" id="1.10.287.70">
    <property type="match status" value="1"/>
</dbReference>
<feature type="transmembrane region" description="Helical" evidence="1">
    <location>
        <begin position="1303"/>
        <end position="1322"/>
    </location>
</feature>
<keyword evidence="1" id="KW-0812">Transmembrane</keyword>
<name>A0AAW1LS61_POPJA</name>
<evidence type="ECO:0000256" key="1">
    <source>
        <dbReference type="SAM" id="Phobius"/>
    </source>
</evidence>
<feature type="transmembrane region" description="Helical" evidence="1">
    <location>
        <begin position="793"/>
        <end position="817"/>
    </location>
</feature>
<feature type="transmembrane region" description="Helical" evidence="1">
    <location>
        <begin position="256"/>
        <end position="275"/>
    </location>
</feature>
<feature type="transmembrane region" description="Helical" evidence="1">
    <location>
        <begin position="1581"/>
        <end position="1604"/>
    </location>
</feature>
<sequence length="2044" mass="238892">MPYHPDKRLSIASNRSSSRGYGVEKSGWRSILLLQFQTQFRASITLGILAGYFIVTYEAAYIMGLSKDDDQVTVYMTGFKGILYAFDGFYFIDLLCMILYKVLEWPEMTYIYKPRNSAIIAIEIFSLLPLDGIYYQVGKHKYVATICYLRLRYVLRLVRLISDKMDLKDVRKSSTLLKLTVNFLLMVSLTAATITSIAHPYTCRTGKFGNCLRENTYYFNYYVAVERLTGKGFGNIEQHQNYIQTVARIGMTTISFLAYFILGYNTSTLICGLISRDATTYGFLRNVATIQRAILNWKNHNKRSWRNYHNSLYNTCLLYFKVIWSKRHCSQTRTLTEEIIPKIMFKEIYLDISWEALKHSHLFKLEETHFLRKTAEFIKHRFYAPGEVIYKQRLPKSSMVYITTGTIQILSKENGETPIMLLSSGSCIGESSLVFSYPSYWTVVCKTYCELEILEKADFVKLSSIYPDTYRKLTKRIRKRYHKAKHYHRALKFQWKEYKIDNPTVVTMVFIKRILHQLLNNSYRNEDVEYNKSCAFQLLYLDMYAIAEETKEEVDSIFLKKSFPVIFRHSSIFLDIWRLTTAIMALLIAILYPLYVYNCDKVTATQHFIIYITVTSLWCLDIYIQASTVVKMKHTNLTTVPSIVYHKLCKPAFLVDLLSILPIALFLLFMKGHDGYQTLILYEIHKLFKVHKMKYLYTKITTLNLVNLIVLRYVQAFVVTFFLFYYTAMIFYCMVCNDVKGCSIRYLIKLGVSTKLNITRKADIILHLYSLASFFLVDIQFLDFFQVIEKQQIILIIILQMVYTLFTICTLAFMAIVETLNEKEHYRYKEFIINMENVMRDFKMSAINQKRIRLFLRNNYLFNRGIMVLNPNMFVNNMSPNLHSLYRHVLYGTFLRNIPLFQGLDEKIVIEAVGLLKVTSFPAGEVITYANEVCKEMHVIEFGYCAMKLPKEKTLGRTHCFCVIETCLQIPTFYTVVSVTDCNILSLDYRAYSQICNKYPDFRKTIDTILSMFVHETDMVAIRQENDFNSDEHLFNLEQKVVSVRRFIFDKSQRMLKRTQFDIEFTGTKFLFKYMLMKYTFTSYGRFILIWEIFRCCFALLANVVPLFIKLCTNCSTFYLILTIDATAWLDIYVRHHVCYFNKIGVEVSHPMRTAVHYWRTGLITDILGSFPIDYLMEDPYMKFARLNRMLQMYRPFGFIKYFNAANMSLSRAFEVAKYMPLTLLLVNYVSSFTIFLTCDMVAQNRTSLRYSCAATNWLYDYIEGGERNISRAQTHAAALLLTTVTLSSVGLGKVSVEGKFELFTYCIMILIGHIFFIWIAARMVADNFYRKSNLTSYQEAMKQLLKFVSFRKIDKNIKKEIIQYFEYMWFKTRGIELNSLISSFNTAIKEDILYDIFGRILQESSIFPNVGRSFIKSLLPGAAYEVYLNRGIIYRVNDIHGFLFFILKGTVQILGPDYNKLQLLSSGSIFGNLDNCPLTRQTLMMVAKGNVELLKMSSTYFYTVLSKYPNLHKNFKILTAFNIDFLENHNVHADVDKADISVYDIQQASDVYVHKSNLHRIHKFYLKISKVYGENIYHQIWDIFVMIVVCYIGFHVNMILMALGKPPGLVTAFIYGIEVVYIVHMYIQFHTSYKDEFGVPVRNRILVARNYLKRPIGFYLDLVSVVPTEIICLTVLEHKYVWLIWSRLRINRTIRVVHVLNALQAGKEKLHVNIVVMRMLYIICWISVILQVVAILLYIFMERDQMLRSEDLSFSEIEELSKLELLEQSYMIIVATSSGTVLFELEHKFTVLSTLCIVMITLIFRFLITIFIAETAATIEAINQSKSSYRLFAVGLKQYMQTEDVSKPLSKRIQQYINLLWTYHRGVQLPSLLHEAPTYLREAILNAMFGFHLRRHKLLQHFHVDLVRQMAGQINVLVFFPGNYIVYEGDIDECMYFIHVGEVEVISKDTMRSDVVKELLTTGDCFGLEQGLFGDKGHVFTYKVSRYSIILALERKKWIKLLEFFPASGHMIEDFTNRKLVYFPASGHMIEDFTNRKLVYVCG</sequence>
<dbReference type="Proteomes" id="UP001458880">
    <property type="component" value="Unassembled WGS sequence"/>
</dbReference>
<keyword evidence="1" id="KW-0472">Membrane</keyword>
<reference evidence="3 4" key="1">
    <citation type="journal article" date="2024" name="BMC Genomics">
        <title>De novo assembly and annotation of Popillia japonica's genome with initial clues to its potential as an invasive pest.</title>
        <authorList>
            <person name="Cucini C."/>
            <person name="Boschi S."/>
            <person name="Funari R."/>
            <person name="Cardaioli E."/>
            <person name="Iannotti N."/>
            <person name="Marturano G."/>
            <person name="Paoli F."/>
            <person name="Bruttini M."/>
            <person name="Carapelli A."/>
            <person name="Frati F."/>
            <person name="Nardi F."/>
        </authorList>
    </citation>
    <scope>NUCLEOTIDE SEQUENCE [LARGE SCALE GENOMIC DNA]</scope>
    <source>
        <strain evidence="3">DMR45628</strain>
    </source>
</reference>
<gene>
    <name evidence="3" type="ORF">QE152_g11343</name>
</gene>
<dbReference type="CDD" id="cd00038">
    <property type="entry name" value="CAP_ED"/>
    <property type="match status" value="4"/>
</dbReference>
<dbReference type="SUPFAM" id="SSF51206">
    <property type="entry name" value="cAMP-binding domain-like"/>
    <property type="match status" value="4"/>
</dbReference>
<dbReference type="Pfam" id="PF00027">
    <property type="entry name" value="cNMP_binding"/>
    <property type="match status" value="2"/>
</dbReference>
<feature type="transmembrane region" description="Helical" evidence="1">
    <location>
        <begin position="1219"/>
        <end position="1243"/>
    </location>
</feature>
<accession>A0AAW1LS61</accession>
<keyword evidence="4" id="KW-1185">Reference proteome</keyword>
<dbReference type="PROSITE" id="PS50042">
    <property type="entry name" value="CNMP_BINDING_3"/>
    <property type="match status" value="4"/>
</dbReference>
<dbReference type="InterPro" id="IPR018490">
    <property type="entry name" value="cNMP-bd_dom_sf"/>
</dbReference>
<feature type="transmembrane region" description="Helical" evidence="1">
    <location>
        <begin position="42"/>
        <end position="62"/>
    </location>
</feature>
<dbReference type="GO" id="GO:0005886">
    <property type="term" value="C:plasma membrane"/>
    <property type="evidence" value="ECO:0007669"/>
    <property type="project" value="TreeGrafter"/>
</dbReference>
<evidence type="ECO:0000313" key="4">
    <source>
        <dbReference type="Proteomes" id="UP001458880"/>
    </source>
</evidence>
<evidence type="ECO:0000259" key="2">
    <source>
        <dbReference type="PROSITE" id="PS50042"/>
    </source>
</evidence>
<feature type="transmembrane region" description="Helical" evidence="1">
    <location>
        <begin position="1610"/>
        <end position="1628"/>
    </location>
</feature>
<dbReference type="EMBL" id="JASPKY010000110">
    <property type="protein sequence ID" value="KAK9736658.1"/>
    <property type="molecule type" value="Genomic_DNA"/>
</dbReference>
<feature type="transmembrane region" description="Helical" evidence="1">
    <location>
        <begin position="608"/>
        <end position="630"/>
    </location>
</feature>
<dbReference type="Gene3D" id="1.10.287.630">
    <property type="entry name" value="Helix hairpin bin"/>
    <property type="match status" value="2"/>
</dbReference>
<evidence type="ECO:0000313" key="3">
    <source>
        <dbReference type="EMBL" id="KAK9736658.1"/>
    </source>
</evidence>
<protein>
    <submittedName>
        <fullName evidence="3">Cyclic nucleotide-binding domain</fullName>
    </submittedName>
</protein>
<organism evidence="3 4">
    <name type="scientific">Popillia japonica</name>
    <name type="common">Japanese beetle</name>
    <dbReference type="NCBI Taxonomy" id="7064"/>
    <lineage>
        <taxon>Eukaryota</taxon>
        <taxon>Metazoa</taxon>
        <taxon>Ecdysozoa</taxon>
        <taxon>Arthropoda</taxon>
        <taxon>Hexapoda</taxon>
        <taxon>Insecta</taxon>
        <taxon>Pterygota</taxon>
        <taxon>Neoptera</taxon>
        <taxon>Endopterygota</taxon>
        <taxon>Coleoptera</taxon>
        <taxon>Polyphaga</taxon>
        <taxon>Scarabaeiformia</taxon>
        <taxon>Scarabaeidae</taxon>
        <taxon>Rutelinae</taxon>
        <taxon>Popillia</taxon>
    </lineage>
</organism>
<dbReference type="GO" id="GO:0005249">
    <property type="term" value="F:voltage-gated potassium channel activity"/>
    <property type="evidence" value="ECO:0007669"/>
    <property type="project" value="TreeGrafter"/>
</dbReference>
<feature type="transmembrane region" description="Helical" evidence="1">
    <location>
        <begin position="651"/>
        <end position="670"/>
    </location>
</feature>
<keyword evidence="1" id="KW-1133">Transmembrane helix</keyword>
<feature type="transmembrane region" description="Helical" evidence="1">
    <location>
        <begin position="1277"/>
        <end position="1297"/>
    </location>
</feature>
<dbReference type="GO" id="GO:0042391">
    <property type="term" value="P:regulation of membrane potential"/>
    <property type="evidence" value="ECO:0007669"/>
    <property type="project" value="TreeGrafter"/>
</dbReference>
<feature type="domain" description="Cyclic nucleotide-binding" evidence="2">
    <location>
        <begin position="362"/>
        <end position="480"/>
    </location>
</feature>
<feature type="transmembrane region" description="Helical" evidence="1">
    <location>
        <begin position="82"/>
        <end position="103"/>
    </location>
</feature>
<feature type="domain" description="Cyclic nucleotide-binding" evidence="2">
    <location>
        <begin position="1407"/>
        <end position="1506"/>
    </location>
</feature>
<feature type="transmembrane region" description="Helical" evidence="1">
    <location>
        <begin position="1793"/>
        <end position="1814"/>
    </location>
</feature>
<feature type="transmembrane region" description="Helical" evidence="1">
    <location>
        <begin position="179"/>
        <end position="198"/>
    </location>
</feature>
<dbReference type="InterPro" id="IPR014710">
    <property type="entry name" value="RmlC-like_jellyroll"/>
</dbReference>